<keyword evidence="1" id="KW-0812">Transmembrane</keyword>
<dbReference type="InterPro" id="IPR040346">
    <property type="entry name" value="GEX1/Brambleberry"/>
</dbReference>
<evidence type="ECO:0000256" key="2">
    <source>
        <dbReference type="SAM" id="SignalP"/>
    </source>
</evidence>
<accession>A0A196SG11</accession>
<dbReference type="EMBL" id="LXWW01000159">
    <property type="protein sequence ID" value="OAO15256.1"/>
    <property type="molecule type" value="Genomic_DNA"/>
</dbReference>
<evidence type="ECO:0000313" key="3">
    <source>
        <dbReference type="EMBL" id="OAO15256.1"/>
    </source>
</evidence>
<proteinExistence type="predicted"/>
<dbReference type="AlphaFoldDB" id="A0A196SG11"/>
<comment type="caution">
    <text evidence="3">The sequence shown here is derived from an EMBL/GenBank/DDBJ whole genome shotgun (WGS) entry which is preliminary data.</text>
</comment>
<keyword evidence="2" id="KW-0732">Signal</keyword>
<feature type="chain" id="PRO_5008274606" evidence="2">
    <location>
        <begin position="19"/>
        <end position="363"/>
    </location>
</feature>
<dbReference type="OrthoDB" id="377549at2759"/>
<evidence type="ECO:0000313" key="4">
    <source>
        <dbReference type="Proteomes" id="UP000078348"/>
    </source>
</evidence>
<organism evidence="3 4">
    <name type="scientific">Blastocystis sp. subtype 1 (strain ATCC 50177 / NandII)</name>
    <dbReference type="NCBI Taxonomy" id="478820"/>
    <lineage>
        <taxon>Eukaryota</taxon>
        <taxon>Sar</taxon>
        <taxon>Stramenopiles</taxon>
        <taxon>Bigyra</taxon>
        <taxon>Opalozoa</taxon>
        <taxon>Opalinata</taxon>
        <taxon>Blastocystidae</taxon>
        <taxon>Blastocystis</taxon>
    </lineage>
</organism>
<keyword evidence="1" id="KW-0472">Membrane</keyword>
<sequence length="363" mass="42450">MAPKTIVLVLILFLLVSASDTCIPSPRSVKPIHYSSRRNEEIARLAQEGNRRWSMLQSMTENTDCWKKAYECVQSSCLDMTRDEKMLFSWRVFLCYYEDTRRSVPKCDSSDVRECTSQLSPNDFDIFTQFFNHGDSMCYYRESREWQERVDQSVRQLEDATEQTVSLLESSIANEKELIDLQTKNLEMHSTTLSQGKNVLNTVTQTGKQLDELHTQVQDSFLAIRNETEVYFNDIHAIMNWTNTKLESVASLQELLQTSFLDLRTLLVFSAQILISFLTTSLPGLTFLRSYLFLLIITNTILERVLRSYPESTRSFICTFSQYTVIFLSILHYVYTLFTKRDFTKENYELLLQMVVLHNKTQW</sequence>
<dbReference type="PANTHER" id="PTHR33538">
    <property type="entry name" value="PROTEIN GAMETE EXPRESSED 1"/>
    <property type="match status" value="1"/>
</dbReference>
<protein>
    <submittedName>
        <fullName evidence="3">Nuclear fusion Gex1-like protein</fullName>
    </submittedName>
</protein>
<dbReference type="STRING" id="478820.A0A196SG11"/>
<name>A0A196SG11_BLAHN</name>
<feature type="transmembrane region" description="Helical" evidence="1">
    <location>
        <begin position="273"/>
        <end position="296"/>
    </location>
</feature>
<reference evidence="3" key="1">
    <citation type="submission" date="2016-05" db="EMBL/GenBank/DDBJ databases">
        <title>Nuclear genome of Blastocystis sp. subtype 1 NandII.</title>
        <authorList>
            <person name="Gentekaki E."/>
            <person name="Curtis B."/>
            <person name="Stairs C."/>
            <person name="Eme L."/>
            <person name="Herman E."/>
            <person name="Klimes V."/>
            <person name="Arias M.C."/>
            <person name="Elias M."/>
            <person name="Hilliou F."/>
            <person name="Klute M."/>
            <person name="Malik S.-B."/>
            <person name="Pightling A."/>
            <person name="Rachubinski R."/>
            <person name="Salas D."/>
            <person name="Schlacht A."/>
            <person name="Suga H."/>
            <person name="Archibald J."/>
            <person name="Ball S.G."/>
            <person name="Clark G."/>
            <person name="Dacks J."/>
            <person name="Van Der Giezen M."/>
            <person name="Tsaousis A."/>
            <person name="Roger A."/>
        </authorList>
    </citation>
    <scope>NUCLEOTIDE SEQUENCE [LARGE SCALE GENOMIC DNA]</scope>
    <source>
        <strain evidence="3">NandII</strain>
    </source>
</reference>
<feature type="signal peptide" evidence="2">
    <location>
        <begin position="1"/>
        <end position="18"/>
    </location>
</feature>
<dbReference type="Proteomes" id="UP000078348">
    <property type="component" value="Unassembled WGS sequence"/>
</dbReference>
<feature type="transmembrane region" description="Helical" evidence="1">
    <location>
        <begin position="316"/>
        <end position="335"/>
    </location>
</feature>
<dbReference type="PANTHER" id="PTHR33538:SF2">
    <property type="entry name" value="PROTEIN GAMETE EXPRESSED 1"/>
    <property type="match status" value="1"/>
</dbReference>
<keyword evidence="4" id="KW-1185">Reference proteome</keyword>
<evidence type="ECO:0000256" key="1">
    <source>
        <dbReference type="SAM" id="Phobius"/>
    </source>
</evidence>
<keyword evidence="1" id="KW-1133">Transmembrane helix</keyword>
<gene>
    <name evidence="3" type="ORF">AV274_3033</name>
</gene>